<keyword evidence="2" id="KW-0812">Transmembrane</keyword>
<evidence type="ECO:0000313" key="3">
    <source>
        <dbReference type="EMBL" id="MDV2476428.1"/>
    </source>
</evidence>
<dbReference type="RefSeq" id="WP_072812361.1">
    <property type="nucleotide sequence ID" value="NZ_JAHWLX010000152.1"/>
</dbReference>
<organism evidence="3 4">
    <name type="scientific">Rhodococcus zopfii</name>
    <dbReference type="NCBI Taxonomy" id="43772"/>
    <lineage>
        <taxon>Bacteria</taxon>
        <taxon>Bacillati</taxon>
        <taxon>Actinomycetota</taxon>
        <taxon>Actinomycetes</taxon>
        <taxon>Mycobacteriales</taxon>
        <taxon>Nocardiaceae</taxon>
        <taxon>Rhodococcus</taxon>
    </lineage>
</organism>
<dbReference type="InterPro" id="IPR025443">
    <property type="entry name" value="DUF4307"/>
</dbReference>
<evidence type="ECO:0000256" key="2">
    <source>
        <dbReference type="SAM" id="Phobius"/>
    </source>
</evidence>
<evidence type="ECO:0000256" key="1">
    <source>
        <dbReference type="SAM" id="MobiDB-lite"/>
    </source>
</evidence>
<sequence>MSDTTVNDRYPTDRYPTTGGSSRRVRRWLLAALSVAVGAILAFVLYLQFGPPEIESEIITFEVIDDSTVDLQFTVTRQDPSREAVCVIRARSKDGQETGRREVLIPPSDAGTVVLNSTVKTSQRPGTGDLYGCSFVVPEYLHAR</sequence>
<evidence type="ECO:0000313" key="4">
    <source>
        <dbReference type="Proteomes" id="UP001275440"/>
    </source>
</evidence>
<reference evidence="3 4" key="1">
    <citation type="submission" date="2019-10" db="EMBL/GenBank/DDBJ databases">
        <title>Draft Genome Assembly of Rhodococcus zopfii DSM44189.</title>
        <authorList>
            <person name="Sutton J.M."/>
            <person name="Akob D.M."/>
            <person name="Bushman T.J."/>
        </authorList>
    </citation>
    <scope>NUCLEOTIDE SEQUENCE [LARGE SCALE GENOMIC DNA]</scope>
    <source>
        <strain evidence="3 4">DSM 44189</strain>
    </source>
</reference>
<keyword evidence="4" id="KW-1185">Reference proteome</keyword>
<dbReference type="Proteomes" id="UP001275440">
    <property type="component" value="Unassembled WGS sequence"/>
</dbReference>
<proteinExistence type="predicted"/>
<protein>
    <submittedName>
        <fullName evidence="3">DUF4307 domain-containing protein</fullName>
    </submittedName>
</protein>
<feature type="transmembrane region" description="Helical" evidence="2">
    <location>
        <begin position="28"/>
        <end position="49"/>
    </location>
</feature>
<gene>
    <name evidence="3" type="ORF">F8M49_15825</name>
</gene>
<keyword evidence="2" id="KW-0472">Membrane</keyword>
<name>A0ABU3WR19_9NOCA</name>
<keyword evidence="2" id="KW-1133">Transmembrane helix</keyword>
<accession>A0ABU3WR19</accession>
<dbReference type="EMBL" id="WBMO01000001">
    <property type="protein sequence ID" value="MDV2476428.1"/>
    <property type="molecule type" value="Genomic_DNA"/>
</dbReference>
<feature type="region of interest" description="Disordered" evidence="1">
    <location>
        <begin position="1"/>
        <end position="20"/>
    </location>
</feature>
<comment type="caution">
    <text evidence="3">The sequence shown here is derived from an EMBL/GenBank/DDBJ whole genome shotgun (WGS) entry which is preliminary data.</text>
</comment>
<dbReference type="Pfam" id="PF14155">
    <property type="entry name" value="DUF4307"/>
    <property type="match status" value="1"/>
</dbReference>